<evidence type="ECO:0000256" key="4">
    <source>
        <dbReference type="ARBA" id="ARBA00023136"/>
    </source>
</evidence>
<feature type="transmembrane region" description="Helical" evidence="5">
    <location>
        <begin position="434"/>
        <end position="452"/>
    </location>
</feature>
<dbReference type="InterPro" id="IPR036513">
    <property type="entry name" value="STAS_dom_sf"/>
</dbReference>
<dbReference type="PROSITE" id="PS50801">
    <property type="entry name" value="STAS"/>
    <property type="match status" value="1"/>
</dbReference>
<dbReference type="Pfam" id="PF01740">
    <property type="entry name" value="STAS"/>
    <property type="match status" value="1"/>
</dbReference>
<feature type="transmembrane region" description="Helical" evidence="5">
    <location>
        <begin position="395"/>
        <end position="414"/>
    </location>
</feature>
<dbReference type="PANTHER" id="PTHR11814">
    <property type="entry name" value="SULFATE TRANSPORTER"/>
    <property type="match status" value="1"/>
</dbReference>
<accession>A0ABD3WUV2</accession>
<protein>
    <recommendedName>
        <fullName evidence="6">STAS domain-containing protein</fullName>
    </recommendedName>
</protein>
<evidence type="ECO:0000256" key="2">
    <source>
        <dbReference type="ARBA" id="ARBA00022692"/>
    </source>
</evidence>
<keyword evidence="3 5" id="KW-1133">Transmembrane helix</keyword>
<evidence type="ECO:0000259" key="6">
    <source>
        <dbReference type="PROSITE" id="PS50801"/>
    </source>
</evidence>
<feature type="domain" description="STAS" evidence="6">
    <location>
        <begin position="545"/>
        <end position="710"/>
    </location>
</feature>
<feature type="transmembrane region" description="Helical" evidence="5">
    <location>
        <begin position="310"/>
        <end position="327"/>
    </location>
</feature>
<dbReference type="Gene3D" id="3.30.750.24">
    <property type="entry name" value="STAS domain"/>
    <property type="match status" value="1"/>
</dbReference>
<dbReference type="GO" id="GO:0016020">
    <property type="term" value="C:membrane"/>
    <property type="evidence" value="ECO:0007669"/>
    <property type="project" value="UniProtKB-SubCell"/>
</dbReference>
<feature type="transmembrane region" description="Helical" evidence="5">
    <location>
        <begin position="459"/>
        <end position="478"/>
    </location>
</feature>
<reference evidence="7 8" key="1">
    <citation type="submission" date="2024-11" db="EMBL/GenBank/DDBJ databases">
        <title>Chromosome-level genome assembly of the freshwater bivalve Anodonta woodiana.</title>
        <authorList>
            <person name="Chen X."/>
        </authorList>
    </citation>
    <scope>NUCLEOTIDE SEQUENCE [LARGE SCALE GENOMIC DNA]</scope>
    <source>
        <strain evidence="7">MN2024</strain>
        <tissue evidence="7">Gills</tissue>
    </source>
</reference>
<proteinExistence type="predicted"/>
<organism evidence="7 8">
    <name type="scientific">Sinanodonta woodiana</name>
    <name type="common">Chinese pond mussel</name>
    <name type="synonym">Anodonta woodiana</name>
    <dbReference type="NCBI Taxonomy" id="1069815"/>
    <lineage>
        <taxon>Eukaryota</taxon>
        <taxon>Metazoa</taxon>
        <taxon>Spiralia</taxon>
        <taxon>Lophotrochozoa</taxon>
        <taxon>Mollusca</taxon>
        <taxon>Bivalvia</taxon>
        <taxon>Autobranchia</taxon>
        <taxon>Heteroconchia</taxon>
        <taxon>Palaeoheterodonta</taxon>
        <taxon>Unionida</taxon>
        <taxon>Unionoidea</taxon>
        <taxon>Unionidae</taxon>
        <taxon>Unioninae</taxon>
        <taxon>Sinanodonta</taxon>
    </lineage>
</organism>
<gene>
    <name evidence="7" type="ORF">ACJMK2_034373</name>
</gene>
<name>A0ABD3WUV2_SINWO</name>
<evidence type="ECO:0000256" key="3">
    <source>
        <dbReference type="ARBA" id="ARBA00022989"/>
    </source>
</evidence>
<evidence type="ECO:0000256" key="1">
    <source>
        <dbReference type="ARBA" id="ARBA00004141"/>
    </source>
</evidence>
<sequence>MSEAWQDADSSITLDAVQISSDKPKELFLRRFMRTQNEIESHYQKSSPPQTRLKLRLKAYIACSRERAKQLVIHCLPILVVLRNYKVKEYLVRDILAGISVSFLHVSQGLAFGLLASLTPAHGLYTSFFPVLLYLIFGTSPHSSFGTNSIISLVTAELVESASHRRYSGGLATHDHNISAVFENVDDETLQAYKASVASGASLLSGIIMLTCGLLKLGVMTTYLSTAFTSGLSTAAAIHIIVSQIPKALGLQVSRAHGIGKIVITLINIFKSIAKSNVASIVTALICGIIVFVVKFYVNERFKEKLKLPVPIDLVIIVLATIISHFARFNKVFNIEIVKNIPLGFPKPELPDLSDFGLICEMSIKMSALIFLLSISLEKTLAIKHGYEIDDNQELVAFGLSNVVSSFFLCMPSSVNPPRSMLLSGMRACTTFSAFFTLAVMLLVLLVIGPLFASLPISVIASMVIVAVLWLLLPIFQLPSLWKFSKYDCITYIVTFLSGVLLDLTYGLICGIACSFYVVILQSQMARSYIVGKSVEEDIFMDSERYMRLNDHPNIKIYSLNYSLYYATSELFMKKLYKKISNPRRILSTASVSSLDMHGRISIGTLNSTNDLSVPIRGIDPSISVLRFPHILPNEVKVIIIDCHSVNFIDTKGLTIMKMIISEYDKVQIKVYLAGCSEYMLHILEHSDDFYKVSDKSNIFLDVFDAYEAARLRIKGDSDKKL</sequence>
<feature type="transmembrane region" description="Helical" evidence="5">
    <location>
        <begin position="95"/>
        <end position="116"/>
    </location>
</feature>
<dbReference type="Pfam" id="PF00916">
    <property type="entry name" value="Sulfate_transp"/>
    <property type="match status" value="1"/>
</dbReference>
<keyword evidence="4 5" id="KW-0472">Membrane</keyword>
<keyword evidence="2 5" id="KW-0812">Transmembrane</keyword>
<dbReference type="InterPro" id="IPR001902">
    <property type="entry name" value="SLC26A/SulP_fam"/>
</dbReference>
<evidence type="ECO:0000256" key="5">
    <source>
        <dbReference type="SAM" id="Phobius"/>
    </source>
</evidence>
<dbReference type="InterPro" id="IPR011547">
    <property type="entry name" value="SLC26A/SulP_dom"/>
</dbReference>
<evidence type="ECO:0000313" key="8">
    <source>
        <dbReference type="Proteomes" id="UP001634394"/>
    </source>
</evidence>
<keyword evidence="8" id="KW-1185">Reference proteome</keyword>
<dbReference type="CDD" id="cd07042">
    <property type="entry name" value="STAS_SulP_like_sulfate_transporter"/>
    <property type="match status" value="1"/>
</dbReference>
<feature type="transmembrane region" description="Helical" evidence="5">
    <location>
        <begin position="122"/>
        <end position="139"/>
    </location>
</feature>
<dbReference type="EMBL" id="JBJQND010000005">
    <property type="protein sequence ID" value="KAL3876532.1"/>
    <property type="molecule type" value="Genomic_DNA"/>
</dbReference>
<feature type="transmembrane region" description="Helical" evidence="5">
    <location>
        <begin position="197"/>
        <end position="217"/>
    </location>
</feature>
<comment type="subcellular location">
    <subcellularLocation>
        <location evidence="1">Membrane</location>
        <topology evidence="1">Multi-pass membrane protein</topology>
    </subcellularLocation>
</comment>
<dbReference type="Proteomes" id="UP001634394">
    <property type="component" value="Unassembled WGS sequence"/>
</dbReference>
<comment type="caution">
    <text evidence="7">The sequence shown here is derived from an EMBL/GenBank/DDBJ whole genome shotgun (WGS) entry which is preliminary data.</text>
</comment>
<dbReference type="InterPro" id="IPR002645">
    <property type="entry name" value="STAS_dom"/>
</dbReference>
<feature type="transmembrane region" description="Helical" evidence="5">
    <location>
        <begin position="356"/>
        <end position="375"/>
    </location>
</feature>
<dbReference type="AlphaFoldDB" id="A0ABD3WUV2"/>
<feature type="transmembrane region" description="Helical" evidence="5">
    <location>
        <begin position="490"/>
        <end position="520"/>
    </location>
</feature>
<evidence type="ECO:0000313" key="7">
    <source>
        <dbReference type="EMBL" id="KAL3876532.1"/>
    </source>
</evidence>
<dbReference type="SUPFAM" id="SSF52091">
    <property type="entry name" value="SpoIIaa-like"/>
    <property type="match status" value="1"/>
</dbReference>
<feature type="transmembrane region" description="Helical" evidence="5">
    <location>
        <begin position="279"/>
        <end position="298"/>
    </location>
</feature>